<evidence type="ECO:0000313" key="1">
    <source>
        <dbReference type="EMBL" id="SVA12406.1"/>
    </source>
</evidence>
<dbReference type="PANTHER" id="PTHR35802:SF1">
    <property type="entry name" value="PROTEASE SYNTHASE AND SPORULATION PROTEIN PAI 2"/>
    <property type="match status" value="1"/>
</dbReference>
<gene>
    <name evidence="1" type="ORF">METZ01_LOCUS65260</name>
</gene>
<dbReference type="Gene3D" id="2.30.110.10">
    <property type="entry name" value="Electron Transport, Fmn-binding Protein, Chain A"/>
    <property type="match status" value="1"/>
</dbReference>
<sequence length="206" mass="23526">MYTPKHYEVTDRSTMLEFMQSNSFGILFSHTGDEPMATHLPFIIDQEVGEQGLILGHMAKANRQWRYADGQQVLVVFHGPHTYVSPTWYQAEDTVPTWDYVAVHATGVFKTMEDRSDLEDSVGRLTGQHEASQPKPWQPDFSTTYSDQMLKRIVAFEIEITSLQGKWKLNQNHPEERRRLVSEQLKTLGGEANVQIAGLIDEDMIG</sequence>
<dbReference type="InterPro" id="IPR012349">
    <property type="entry name" value="Split_barrel_FMN-bd"/>
</dbReference>
<name>A0A381T897_9ZZZZ</name>
<dbReference type="PANTHER" id="PTHR35802">
    <property type="entry name" value="PROTEASE SYNTHASE AND SPORULATION PROTEIN PAI 2"/>
    <property type="match status" value="1"/>
</dbReference>
<proteinExistence type="predicted"/>
<protein>
    <recommendedName>
        <fullName evidence="2">Transcriptional regulator</fullName>
    </recommendedName>
</protein>
<dbReference type="AlphaFoldDB" id="A0A381T897"/>
<dbReference type="EMBL" id="UINC01004179">
    <property type="protein sequence ID" value="SVA12406.1"/>
    <property type="molecule type" value="Genomic_DNA"/>
</dbReference>
<dbReference type="PIRSF" id="PIRSF010372">
    <property type="entry name" value="PaiB"/>
    <property type="match status" value="1"/>
</dbReference>
<reference evidence="1" key="1">
    <citation type="submission" date="2018-05" db="EMBL/GenBank/DDBJ databases">
        <authorList>
            <person name="Lanie J.A."/>
            <person name="Ng W.-L."/>
            <person name="Kazmierczak K.M."/>
            <person name="Andrzejewski T.M."/>
            <person name="Davidsen T.M."/>
            <person name="Wayne K.J."/>
            <person name="Tettelin H."/>
            <person name="Glass J.I."/>
            <person name="Rusch D."/>
            <person name="Podicherti R."/>
            <person name="Tsui H.-C.T."/>
            <person name="Winkler M.E."/>
        </authorList>
    </citation>
    <scope>NUCLEOTIDE SEQUENCE</scope>
</reference>
<dbReference type="Pfam" id="PF04299">
    <property type="entry name" value="FMN_bind_2"/>
    <property type="match status" value="1"/>
</dbReference>
<dbReference type="InterPro" id="IPR007396">
    <property type="entry name" value="TR_PAI2-type"/>
</dbReference>
<organism evidence="1">
    <name type="scientific">marine metagenome</name>
    <dbReference type="NCBI Taxonomy" id="408172"/>
    <lineage>
        <taxon>unclassified sequences</taxon>
        <taxon>metagenomes</taxon>
        <taxon>ecological metagenomes</taxon>
    </lineage>
</organism>
<dbReference type="SUPFAM" id="SSF50475">
    <property type="entry name" value="FMN-binding split barrel"/>
    <property type="match status" value="1"/>
</dbReference>
<evidence type="ECO:0008006" key="2">
    <source>
        <dbReference type="Google" id="ProtNLM"/>
    </source>
</evidence>
<accession>A0A381T897</accession>